<dbReference type="InterPro" id="IPR029026">
    <property type="entry name" value="tRNA_m1G_MTases_N"/>
</dbReference>
<keyword evidence="3" id="KW-1185">Reference proteome</keyword>
<dbReference type="EMBL" id="CP061799">
    <property type="protein sequence ID" value="QTA79754.1"/>
    <property type="molecule type" value="Genomic_DNA"/>
</dbReference>
<reference evidence="2" key="1">
    <citation type="journal article" date="2021" name="Microb. Physiol.">
        <title>Proteogenomic Insights into the Physiology of Marine, Sulfate-Reducing, Filamentous Desulfonema limicola and Desulfonema magnum.</title>
        <authorList>
            <person name="Schnaars V."/>
            <person name="Wohlbrand L."/>
            <person name="Scheve S."/>
            <person name="Hinrichs C."/>
            <person name="Reinhardt R."/>
            <person name="Rabus R."/>
        </authorList>
    </citation>
    <scope>NUCLEOTIDE SEQUENCE</scope>
    <source>
        <strain evidence="2">5ac10</strain>
    </source>
</reference>
<gene>
    <name evidence="2" type="ORF">dnl_20320</name>
</gene>
<feature type="domain" description="tRNA (guanine-N(1)-)-methyltransferase C-terminal" evidence="1">
    <location>
        <begin position="1"/>
        <end position="176"/>
    </location>
</feature>
<accession>A0A975GG02</accession>
<protein>
    <submittedName>
        <fullName evidence="2">SAM-dependent RNA methyltransferase</fullName>
    </submittedName>
</protein>
<organism evidence="2 3">
    <name type="scientific">Desulfonema limicola</name>
    <dbReference type="NCBI Taxonomy" id="45656"/>
    <lineage>
        <taxon>Bacteria</taxon>
        <taxon>Pseudomonadati</taxon>
        <taxon>Thermodesulfobacteriota</taxon>
        <taxon>Desulfobacteria</taxon>
        <taxon>Desulfobacterales</taxon>
        <taxon>Desulfococcaceae</taxon>
        <taxon>Desulfonema</taxon>
    </lineage>
</organism>
<keyword evidence="2" id="KW-0808">Transferase</keyword>
<dbReference type="Pfam" id="PF09936">
    <property type="entry name" value="Methyltrn_RNA_4"/>
    <property type="match status" value="1"/>
</dbReference>
<evidence type="ECO:0000313" key="2">
    <source>
        <dbReference type="EMBL" id="QTA79754.1"/>
    </source>
</evidence>
<dbReference type="KEGG" id="dli:dnl_20320"/>
<evidence type="ECO:0000313" key="3">
    <source>
        <dbReference type="Proteomes" id="UP000663720"/>
    </source>
</evidence>
<dbReference type="GO" id="GO:0032259">
    <property type="term" value="P:methylation"/>
    <property type="evidence" value="ECO:0007669"/>
    <property type="project" value="UniProtKB-KW"/>
</dbReference>
<dbReference type="InterPro" id="IPR019230">
    <property type="entry name" value="RNA_MeTrfase_C_dom"/>
</dbReference>
<sequence length="177" mass="19831">MIHYPVVNKNGDTIASAVTNLDIHDIARASRTFGIKKFYVVTPLKDQKVLVQKIISHWLTGMGAEYNPARRRALEIVQVEDSFEDVVEDIGLREGVKPKAVVTCAKKKEQSLGYDSFKELIQDGNPYILNFGTGWGLDKSFLDNADYILDPITGYTDYNHLSVRSAVSIILDRLLGK</sequence>
<dbReference type="GO" id="GO:0008168">
    <property type="term" value="F:methyltransferase activity"/>
    <property type="evidence" value="ECO:0007669"/>
    <property type="project" value="UniProtKB-KW"/>
</dbReference>
<dbReference type="CDD" id="cd18085">
    <property type="entry name" value="TM1570-like"/>
    <property type="match status" value="1"/>
</dbReference>
<dbReference type="Gene3D" id="3.40.1280.10">
    <property type="match status" value="1"/>
</dbReference>
<proteinExistence type="predicted"/>
<dbReference type="AlphaFoldDB" id="A0A975GG02"/>
<dbReference type="Proteomes" id="UP000663720">
    <property type="component" value="Chromosome"/>
</dbReference>
<name>A0A975GG02_9BACT</name>
<evidence type="ECO:0000259" key="1">
    <source>
        <dbReference type="Pfam" id="PF09936"/>
    </source>
</evidence>
<keyword evidence="2" id="KW-0489">Methyltransferase</keyword>